<dbReference type="AlphaFoldDB" id="A0A853EW45"/>
<dbReference type="NCBIfam" id="TIGR03624">
    <property type="entry name" value="putative hydrolase"/>
    <property type="match status" value="1"/>
</dbReference>
<dbReference type="GO" id="GO:0006508">
    <property type="term" value="P:proteolysis"/>
    <property type="evidence" value="ECO:0007669"/>
    <property type="project" value="UniProtKB-KW"/>
</dbReference>
<dbReference type="Gene3D" id="1.20.150.30">
    <property type="entry name" value="Zincin-like metallopeptidase, N-terminal domain"/>
    <property type="match status" value="1"/>
</dbReference>
<dbReference type="GO" id="GO:0008237">
    <property type="term" value="F:metallopeptidase activity"/>
    <property type="evidence" value="ECO:0007669"/>
    <property type="project" value="UniProtKB-KW"/>
</dbReference>
<dbReference type="SUPFAM" id="SSF55486">
    <property type="entry name" value="Metalloproteases ('zincins'), catalytic domain"/>
    <property type="match status" value="1"/>
</dbReference>
<dbReference type="NCBIfam" id="TIGR03883">
    <property type="entry name" value="DUF2342_F420"/>
    <property type="match status" value="1"/>
</dbReference>
<dbReference type="RefSeq" id="WP_179914111.1">
    <property type="nucleotide sequence ID" value="NZ_JACBYE010000045.1"/>
</dbReference>
<sequence length="368" mass="38889">MSQQDQQPGRQARELVDWEDAAQIAGRLASPGPVASRDDLEALVASLRGAAARAVDPVLEITRMTAADGRDLSATGLSGVLVLDRPGWARASARSMQSMTAGALRLPTRTVPLAAELLASAEVGATLALLSTKILGQFDPFGPADGNLLLVAPNVLQTERDLRVRPEDFRLWVCLHEQTHALQTAAAPWIADHLRAKTQTLLADLSTSTSDLRQAPARLLGAARAVVSAVRGTTGPDGQTLSLVDGVLTPTQRQALDEVGAVMALLEGHADVAMDAVGSSVVPTVRSIRRKFSARRSAGGTSTPDRVLRRLLGMDAKMAQYRDGAAFVRGVTRVVGTDGVNAVWSGPDALPSPREIADPVAWVRRVHG</sequence>
<dbReference type="InterPro" id="IPR022454">
    <property type="entry name" value="CHP03883_F420-assoc"/>
</dbReference>
<dbReference type="EMBL" id="JACBYE010000045">
    <property type="protein sequence ID" value="NYS94815.1"/>
    <property type="molecule type" value="Genomic_DNA"/>
</dbReference>
<gene>
    <name evidence="1" type="ORF">HZZ10_14950</name>
</gene>
<keyword evidence="1" id="KW-0645">Protease</keyword>
<keyword evidence="1" id="KW-0482">Metalloprotease</keyword>
<evidence type="ECO:0000313" key="1">
    <source>
        <dbReference type="EMBL" id="NYS94815.1"/>
    </source>
</evidence>
<dbReference type="PANTHER" id="PTHR39420:SF1">
    <property type="entry name" value="HYDROLASE"/>
    <property type="match status" value="1"/>
</dbReference>
<reference evidence="1 2" key="1">
    <citation type="submission" date="2020-07" db="EMBL/GenBank/DDBJ databases">
        <title>MOT database genomes.</title>
        <authorList>
            <person name="Joseph S."/>
            <person name="Aduse-Opoku J."/>
            <person name="Hashim A."/>
            <person name="Wade W."/>
            <person name="Curtis M."/>
        </authorList>
    </citation>
    <scope>NUCLEOTIDE SEQUENCE [LARGE SCALE GENOMIC DNA]</scope>
    <source>
        <strain evidence="1 2">DSM 100099</strain>
    </source>
</reference>
<evidence type="ECO:0000313" key="2">
    <source>
        <dbReference type="Proteomes" id="UP000561011"/>
    </source>
</evidence>
<proteinExistence type="predicted"/>
<dbReference type="PANTHER" id="PTHR39420">
    <property type="match status" value="1"/>
</dbReference>
<dbReference type="Pfam" id="PF10103">
    <property type="entry name" value="Zincin_2"/>
    <property type="match status" value="1"/>
</dbReference>
<dbReference type="InterPro" id="IPR018766">
    <property type="entry name" value="Zinicin_2"/>
</dbReference>
<protein>
    <submittedName>
        <fullName evidence="1">Zinc-dependent metalloprotease</fullName>
    </submittedName>
</protein>
<dbReference type="Proteomes" id="UP000561011">
    <property type="component" value="Unassembled WGS sequence"/>
</dbReference>
<comment type="caution">
    <text evidence="1">The sequence shown here is derived from an EMBL/GenBank/DDBJ whole genome shotgun (WGS) entry which is preliminary data.</text>
</comment>
<accession>A0A853EW45</accession>
<organism evidence="1 2">
    <name type="scientific">Sanguibacter inulinus</name>
    <dbReference type="NCBI Taxonomy" id="60922"/>
    <lineage>
        <taxon>Bacteria</taxon>
        <taxon>Bacillati</taxon>
        <taxon>Actinomycetota</taxon>
        <taxon>Actinomycetes</taxon>
        <taxon>Micrococcales</taxon>
        <taxon>Sanguibacteraceae</taxon>
        <taxon>Sanguibacter</taxon>
    </lineage>
</organism>
<keyword evidence="2" id="KW-1185">Reference proteome</keyword>
<name>A0A853EW45_9MICO</name>
<dbReference type="InterPro" id="IPR042271">
    <property type="entry name" value="Zinicin_2_N"/>
</dbReference>
<keyword evidence="1" id="KW-0378">Hydrolase</keyword>